<name>A0A9D9DEA8_9GAMM</name>
<dbReference type="GO" id="GO:0006355">
    <property type="term" value="P:regulation of DNA-templated transcription"/>
    <property type="evidence" value="ECO:0007669"/>
    <property type="project" value="InterPro"/>
</dbReference>
<dbReference type="Proteomes" id="UP000823631">
    <property type="component" value="Unassembled WGS sequence"/>
</dbReference>
<reference evidence="3" key="2">
    <citation type="journal article" date="2021" name="PeerJ">
        <title>Extensive microbial diversity within the chicken gut microbiome revealed by metagenomics and culture.</title>
        <authorList>
            <person name="Gilroy R."/>
            <person name="Ravi A."/>
            <person name="Getino M."/>
            <person name="Pursley I."/>
            <person name="Horton D.L."/>
            <person name="Alikhan N.F."/>
            <person name="Baker D."/>
            <person name="Gharbi K."/>
            <person name="Hall N."/>
            <person name="Watson M."/>
            <person name="Adriaenssens E.M."/>
            <person name="Foster-Nyarko E."/>
            <person name="Jarju S."/>
            <person name="Secka A."/>
            <person name="Antonio M."/>
            <person name="Oren A."/>
            <person name="Chaudhuri R.R."/>
            <person name="La Ragione R."/>
            <person name="Hildebrand F."/>
            <person name="Pallen M.J."/>
        </authorList>
    </citation>
    <scope>NUCLEOTIDE SEQUENCE</scope>
    <source>
        <strain evidence="3">17213</strain>
    </source>
</reference>
<evidence type="ECO:0000256" key="1">
    <source>
        <dbReference type="ARBA" id="ARBA00022603"/>
    </source>
</evidence>
<evidence type="ECO:0000256" key="2">
    <source>
        <dbReference type="ARBA" id="ARBA00022679"/>
    </source>
</evidence>
<protein>
    <submittedName>
        <fullName evidence="3">Type II toxin-antitoxin system RelB/DinJ family antitoxin</fullName>
    </submittedName>
</protein>
<dbReference type="Pfam" id="PF04221">
    <property type="entry name" value="RelB"/>
    <property type="match status" value="1"/>
</dbReference>
<dbReference type="NCBIfam" id="TIGR02384">
    <property type="entry name" value="RelB_DinJ"/>
    <property type="match status" value="1"/>
</dbReference>
<dbReference type="InterPro" id="IPR002052">
    <property type="entry name" value="DNA_methylase_N6_adenine_CS"/>
</dbReference>
<dbReference type="InterPro" id="IPR013321">
    <property type="entry name" value="Arc_rbn_hlx_hlx"/>
</dbReference>
<dbReference type="PROSITE" id="PS00092">
    <property type="entry name" value="N6_MTASE"/>
    <property type="match status" value="1"/>
</dbReference>
<accession>A0A9D9DEA8</accession>
<dbReference type="InterPro" id="IPR025247">
    <property type="entry name" value="EcoRI-like_methylase"/>
</dbReference>
<organism evidence="3 4">
    <name type="scientific">Candidatus Avisuccinivibrio stercorigallinarum</name>
    <dbReference type="NCBI Taxonomy" id="2840704"/>
    <lineage>
        <taxon>Bacteria</taxon>
        <taxon>Pseudomonadati</taxon>
        <taxon>Pseudomonadota</taxon>
        <taxon>Gammaproteobacteria</taxon>
        <taxon>Aeromonadales</taxon>
        <taxon>Succinivibrionaceae</taxon>
        <taxon>Succinivibrionaceae incertae sedis</taxon>
        <taxon>Candidatus Avisuccinivibrio</taxon>
    </lineage>
</organism>
<comment type="caution">
    <text evidence="3">The sequence shown here is derived from an EMBL/GenBank/DDBJ whole genome shotgun (WGS) entry which is preliminary data.</text>
</comment>
<evidence type="ECO:0000313" key="3">
    <source>
        <dbReference type="EMBL" id="MBO8415846.1"/>
    </source>
</evidence>
<reference evidence="3" key="1">
    <citation type="submission" date="2020-10" db="EMBL/GenBank/DDBJ databases">
        <authorList>
            <person name="Gilroy R."/>
        </authorList>
    </citation>
    <scope>NUCLEOTIDE SEQUENCE</scope>
    <source>
        <strain evidence="3">17213</strain>
    </source>
</reference>
<dbReference type="EMBL" id="JADINH010000120">
    <property type="protein sequence ID" value="MBO8415846.1"/>
    <property type="molecule type" value="Genomic_DNA"/>
</dbReference>
<dbReference type="AlphaFoldDB" id="A0A9D9DEA8"/>
<dbReference type="Gene3D" id="1.10.1220.10">
    <property type="entry name" value="Met repressor-like"/>
    <property type="match status" value="1"/>
</dbReference>
<evidence type="ECO:0000313" key="4">
    <source>
        <dbReference type="Proteomes" id="UP000823631"/>
    </source>
</evidence>
<dbReference type="InterPro" id="IPR007337">
    <property type="entry name" value="RelB/DinJ"/>
</dbReference>
<keyword evidence="1" id="KW-0489">Methyltransferase</keyword>
<dbReference type="GO" id="GO:0008168">
    <property type="term" value="F:methyltransferase activity"/>
    <property type="evidence" value="ECO:0007669"/>
    <property type="project" value="UniProtKB-KW"/>
</dbReference>
<sequence>MNKVPATSVRIDPEIKKQAAAVFDELGIGMSAGINAFLRAVVREGGMPFKLTCEPEGRNIKKAGNADLNHAFLARRDEFYTQIEDIEKEVGLYKEAFKNKTVLCNCDDPFESAFFKYFVLHFEELGLKKLICTCYAGSPFAGREYPVESSSNAYKAEVANLPSSSLLRPDSSLDLEALFELEGNTLEYLSGDGDFRSEECIRLLQEADVVVTNPPFSLFREYLGQLIQYHKKFLIIGNMNASTCKDIFPLFKEDKLWYGVTMHSGDRKFLVPDDYPLKASSCGVDELGRRFIRVKGVRWFTNLENARHHETLPLHCEYNERDYPKYENYNAIDVSKTSQIPKNYQGFMGVPITFLDKYSPDQFQICMLANGNARTNVDPAVLNQVGYRQHSEDRGGVGIINGERCYARIIIRRREHA</sequence>
<dbReference type="GO" id="GO:0032259">
    <property type="term" value="P:methylation"/>
    <property type="evidence" value="ECO:0007669"/>
    <property type="project" value="UniProtKB-KW"/>
</dbReference>
<dbReference type="Pfam" id="PF13651">
    <property type="entry name" value="EcoRI_methylase"/>
    <property type="match status" value="1"/>
</dbReference>
<keyword evidence="2" id="KW-0808">Transferase</keyword>
<proteinExistence type="predicted"/>
<dbReference type="GO" id="GO:0003676">
    <property type="term" value="F:nucleic acid binding"/>
    <property type="evidence" value="ECO:0007669"/>
    <property type="project" value="InterPro"/>
</dbReference>
<gene>
    <name evidence="3" type="ORF">IAB19_05655</name>
</gene>